<name>A0ABU4JP54_9CLOT</name>
<evidence type="ECO:0008006" key="3">
    <source>
        <dbReference type="Google" id="ProtNLM"/>
    </source>
</evidence>
<comment type="caution">
    <text evidence="1">The sequence shown here is derived from an EMBL/GenBank/DDBJ whole genome shotgun (WGS) entry which is preliminary data.</text>
</comment>
<accession>A0ABU4JP54</accession>
<reference evidence="1 2" key="1">
    <citation type="submission" date="2023-04" db="EMBL/GenBank/DDBJ databases">
        <title>Clostridium tannerae sp. nov., isolated from the fecal material of an alpaca.</title>
        <authorList>
            <person name="Miller S."/>
            <person name="Hendry M."/>
            <person name="King J."/>
            <person name="Sankaranarayanan K."/>
            <person name="Lawson P.A."/>
        </authorList>
    </citation>
    <scope>NUCLEOTIDE SEQUENCE [LARGE SCALE GENOMIC DNA]</scope>
    <source>
        <strain evidence="1 2">A1-XYC3</strain>
    </source>
</reference>
<organism evidence="1 2">
    <name type="scientific">Clostridium tanneri</name>
    <dbReference type="NCBI Taxonomy" id="3037988"/>
    <lineage>
        <taxon>Bacteria</taxon>
        <taxon>Bacillati</taxon>
        <taxon>Bacillota</taxon>
        <taxon>Clostridia</taxon>
        <taxon>Eubacteriales</taxon>
        <taxon>Clostridiaceae</taxon>
        <taxon>Clostridium</taxon>
    </lineage>
</organism>
<dbReference type="RefSeq" id="WP_261671904.1">
    <property type="nucleotide sequence ID" value="NZ_JARUJP010000001.1"/>
</dbReference>
<dbReference type="Proteomes" id="UP001281656">
    <property type="component" value="Unassembled WGS sequence"/>
</dbReference>
<dbReference type="EMBL" id="JARUJP010000001">
    <property type="protein sequence ID" value="MDW8799933.1"/>
    <property type="molecule type" value="Genomic_DNA"/>
</dbReference>
<protein>
    <recommendedName>
        <fullName evidence="3">DZANK-type domain-containing protein</fullName>
    </recommendedName>
</protein>
<proteinExistence type="predicted"/>
<gene>
    <name evidence="1" type="ORF">P8V03_02055</name>
</gene>
<evidence type="ECO:0000313" key="2">
    <source>
        <dbReference type="Proteomes" id="UP001281656"/>
    </source>
</evidence>
<sequence>MGKICPVCNKINDIRSDCEECGGTMENLGRVQDFSDPYGPQQPLNDAEDYCAHLYKCNNCDNRKRIEVSKVNI</sequence>
<keyword evidence="2" id="KW-1185">Reference proteome</keyword>
<evidence type="ECO:0000313" key="1">
    <source>
        <dbReference type="EMBL" id="MDW8799933.1"/>
    </source>
</evidence>